<dbReference type="Proteomes" id="UP000051672">
    <property type="component" value="Unassembled WGS sequence"/>
</dbReference>
<evidence type="ECO:0000313" key="3">
    <source>
        <dbReference type="EMBL" id="KRM71148.1"/>
    </source>
</evidence>
<feature type="chain" id="PRO_5006415206" description="WxL domain-containing protein" evidence="2">
    <location>
        <begin position="24"/>
        <end position="982"/>
    </location>
</feature>
<feature type="signal peptide" evidence="2">
    <location>
        <begin position="1"/>
        <end position="23"/>
    </location>
</feature>
<protein>
    <recommendedName>
        <fullName evidence="5">WxL domain-containing protein</fullName>
    </recommendedName>
</protein>
<dbReference type="PATRIC" id="fig|1423727.3.peg.1923"/>
<feature type="compositionally biased region" description="Polar residues" evidence="1">
    <location>
        <begin position="23"/>
        <end position="43"/>
    </location>
</feature>
<keyword evidence="4" id="KW-1185">Reference proteome</keyword>
<dbReference type="AlphaFoldDB" id="A0A0R2B707"/>
<feature type="compositionally biased region" description="Basic and acidic residues" evidence="1">
    <location>
        <begin position="69"/>
        <end position="80"/>
    </location>
</feature>
<evidence type="ECO:0000256" key="1">
    <source>
        <dbReference type="SAM" id="MobiDB-lite"/>
    </source>
</evidence>
<evidence type="ECO:0000313" key="4">
    <source>
        <dbReference type="Proteomes" id="UP000051672"/>
    </source>
</evidence>
<dbReference type="InterPro" id="IPR046776">
    <property type="entry name" value="Pectate_lyase_5"/>
</dbReference>
<name>A0A0R2B707_9LACO</name>
<dbReference type="STRING" id="1423727.FC34_GL001899"/>
<dbReference type="OrthoDB" id="2250814at2"/>
<gene>
    <name evidence="3" type="ORF">FC34_GL001899</name>
</gene>
<evidence type="ECO:0000256" key="2">
    <source>
        <dbReference type="SAM" id="SignalP"/>
    </source>
</evidence>
<accession>A0A0R2B707</accession>
<comment type="caution">
    <text evidence="3">The sequence shown here is derived from an EMBL/GenBank/DDBJ whole genome shotgun (WGS) entry which is preliminary data.</text>
</comment>
<feature type="region of interest" description="Disordered" evidence="1">
    <location>
        <begin position="23"/>
        <end position="83"/>
    </location>
</feature>
<dbReference type="RefSeq" id="WP_057895177.1">
    <property type="nucleotide sequence ID" value="NZ_AYZQ01000007.1"/>
</dbReference>
<sequence length="982" mass="105324">MMNYVTKILISISLSMVAVGPFASQSQPQPAGSEPTLPTSVSQLLPEADDSQEPIETASDTNLENSESASKESSADESIAKTESVAPKLETEFVLVSTPEEFKAAYEAGKDVKLANDIVLTRPRNNMMLKVIPDDGSLIIDGDQHELTLAGNDNITSILSVPAGMNDKEIVFQNMRIKNTNFYGVLKSSDSPTLVFNNVNYTGPQLLWVEAGKAIFRGTNNLAIDRHEFGEISLLIFDGGQTTITHTNIVKFLSPLKQGSDAVSGIQVINGAKVTAVSDTTADFMSTSLTNTVFQVDGNGSEFNIKFTSSIADLFSSSAGACEVAATNGGKISVQNARYFFSTGTENTGFRATNGGQIDINVTNTVFYGTTKKSPIVASGDSQIKIRTNRVGLSYADSQIAATDDSEISISATGNAFTNVSAVPITAEANSSVSISSQKNLFADYSSTGITAGKAGEADLSRVELSASATMFSGTFTSAFKTNGQASMILKASAMISTLASRDAENPLFDVASNSTMKVTNTNSLFGTVGLGVVRYKIAGSFSLQSGRIYDETLSRTFTYDFTDNSHVDISVTGQPTKTVLPFLGSSSMTIGNGAQVVLRSSSSKKSLIQGSDTNLIAVKRGKLEMEQSSQNPSVMMAAVNLETSNYEPDALTFRRVQFRPADGRVRDYPYINFKASFGKVVTITSNNNRFAGLSGDGSDKFTNSINYLLIDKVKRPDVVPDDLEVHTGQKEFEISGRATPGAILEVKFLDARGEQIDVELTGNSAPLVATVGSDGDFSIPLALVNAVDSGVISNFTIVIDANYPSPDQLETPVRVTVKQYDPPIIGFAEVIEHFDFGTVGINQVGEDIKPETYSNRFTILDTRKGDDRTGLKLFVRQVQGFTAVKNGQTHTLKDSLYKRAFKGEGAEELQMDASFKISEDDGLVLAVPDTYSDPSPDITDYLVNSDPDAPGMIQANFADEGKWVDETYTADLQWTLVVAPK</sequence>
<reference evidence="3 4" key="1">
    <citation type="journal article" date="2015" name="Genome Announc.">
        <title>Expanding the biotechnology potential of lactobacilli through comparative genomics of 213 strains and associated genera.</title>
        <authorList>
            <person name="Sun Z."/>
            <person name="Harris H.M."/>
            <person name="McCann A."/>
            <person name="Guo C."/>
            <person name="Argimon S."/>
            <person name="Zhang W."/>
            <person name="Yang X."/>
            <person name="Jeffery I.B."/>
            <person name="Cooney J.C."/>
            <person name="Kagawa T.F."/>
            <person name="Liu W."/>
            <person name="Song Y."/>
            <person name="Salvetti E."/>
            <person name="Wrobel A."/>
            <person name="Rasinkangas P."/>
            <person name="Parkhill J."/>
            <person name="Rea M.C."/>
            <person name="O'Sullivan O."/>
            <person name="Ritari J."/>
            <person name="Douillard F.P."/>
            <person name="Paul Ross R."/>
            <person name="Yang R."/>
            <person name="Briner A.E."/>
            <person name="Felis G.E."/>
            <person name="de Vos W.M."/>
            <person name="Barrangou R."/>
            <person name="Klaenhammer T.R."/>
            <person name="Caufield P.W."/>
            <person name="Cui Y."/>
            <person name="Zhang H."/>
            <person name="O'Toole P.W."/>
        </authorList>
    </citation>
    <scope>NUCLEOTIDE SEQUENCE [LARGE SCALE GENOMIC DNA]</scope>
    <source>
        <strain evidence="3 4">DSM 23927</strain>
    </source>
</reference>
<keyword evidence="2" id="KW-0732">Signal</keyword>
<dbReference type="EMBL" id="AYZQ01000007">
    <property type="protein sequence ID" value="KRM71148.1"/>
    <property type="molecule type" value="Genomic_DNA"/>
</dbReference>
<proteinExistence type="predicted"/>
<evidence type="ECO:0008006" key="5">
    <source>
        <dbReference type="Google" id="ProtNLM"/>
    </source>
</evidence>
<dbReference type="Pfam" id="PF20585">
    <property type="entry name" value="Pectate_lyase_5"/>
    <property type="match status" value="1"/>
</dbReference>
<organism evidence="3 4">
    <name type="scientific">Lacticaseibacillus brantae DSM 23927</name>
    <dbReference type="NCBI Taxonomy" id="1423727"/>
    <lineage>
        <taxon>Bacteria</taxon>
        <taxon>Bacillati</taxon>
        <taxon>Bacillota</taxon>
        <taxon>Bacilli</taxon>
        <taxon>Lactobacillales</taxon>
        <taxon>Lactobacillaceae</taxon>
        <taxon>Lacticaseibacillus</taxon>
    </lineage>
</organism>